<dbReference type="PANTHER" id="PTHR24092:SF5">
    <property type="entry name" value="PHOSPHOLIPID-TRANSPORTING ATPASE"/>
    <property type="match status" value="1"/>
</dbReference>
<dbReference type="SFLD" id="SFLDG00002">
    <property type="entry name" value="C1.7:_P-type_atpase_like"/>
    <property type="match status" value="1"/>
</dbReference>
<comment type="subcellular location">
    <subcellularLocation>
        <location evidence="2">Endosome membrane</location>
        <topology evidence="2">Multi-pass membrane protein</topology>
    </subcellularLocation>
    <subcellularLocation>
        <location evidence="19">Membrane</location>
        <topology evidence="19">Multi-pass membrane protein</topology>
    </subcellularLocation>
</comment>
<comment type="cofactor">
    <cofactor evidence="1 18">
        <name>Mg(2+)</name>
        <dbReference type="ChEBI" id="CHEBI:18420"/>
    </cofactor>
</comment>
<evidence type="ECO:0000256" key="14">
    <source>
        <dbReference type="ARBA" id="ARBA00034036"/>
    </source>
</evidence>
<feature type="binding site" evidence="17">
    <location>
        <position position="678"/>
    </location>
    <ligand>
        <name>ATP</name>
        <dbReference type="ChEBI" id="CHEBI:30616"/>
    </ligand>
</feature>
<evidence type="ECO:0000256" key="19">
    <source>
        <dbReference type="RuleBase" id="RU362033"/>
    </source>
</evidence>
<feature type="binding site" evidence="17">
    <location>
        <position position="679"/>
    </location>
    <ligand>
        <name>ATP</name>
        <dbReference type="ChEBI" id="CHEBI:30616"/>
    </ligand>
</feature>
<keyword evidence="7 17" id="KW-0547">Nucleotide-binding</keyword>
<evidence type="ECO:0000256" key="11">
    <source>
        <dbReference type="ARBA" id="ARBA00022989"/>
    </source>
</evidence>
<dbReference type="STRING" id="1198029.A0A1U7LQI8"/>
<keyword evidence="8 17" id="KW-0067">ATP-binding</keyword>
<feature type="binding site" evidence="18">
    <location>
        <position position="421"/>
    </location>
    <ligand>
        <name>Mg(2+)</name>
        <dbReference type="ChEBI" id="CHEBI:18420"/>
    </ligand>
</feature>
<keyword evidence="25" id="KW-1185">Reference proteome</keyword>
<keyword evidence="11 19" id="KW-1133">Transmembrane helix</keyword>
<feature type="binding site" evidence="17">
    <location>
        <position position="680"/>
    </location>
    <ligand>
        <name>ATP</name>
        <dbReference type="ChEBI" id="CHEBI:30616"/>
    </ligand>
</feature>
<evidence type="ECO:0000259" key="21">
    <source>
        <dbReference type="Pfam" id="PF00122"/>
    </source>
</evidence>
<feature type="transmembrane region" description="Helical" evidence="19">
    <location>
        <begin position="922"/>
        <end position="949"/>
    </location>
</feature>
<dbReference type="PROSITE" id="PS00154">
    <property type="entry name" value="ATPASE_E1_E2"/>
    <property type="match status" value="1"/>
</dbReference>
<evidence type="ECO:0000256" key="13">
    <source>
        <dbReference type="ARBA" id="ARBA00023136"/>
    </source>
</evidence>
<feature type="binding site" evidence="17">
    <location>
        <position position="790"/>
    </location>
    <ligand>
        <name>ATP</name>
        <dbReference type="ChEBI" id="CHEBI:30616"/>
    </ligand>
</feature>
<dbReference type="InterPro" id="IPR044492">
    <property type="entry name" value="P_typ_ATPase_HD_dom"/>
</dbReference>
<evidence type="ECO:0000256" key="5">
    <source>
        <dbReference type="ARBA" id="ARBA00022692"/>
    </source>
</evidence>
<dbReference type="Pfam" id="PF16209">
    <property type="entry name" value="PhoLip_ATPase_N"/>
    <property type="match status" value="1"/>
</dbReference>
<organism evidence="24 25">
    <name type="scientific">Neolecta irregularis (strain DAH-3)</name>
    <dbReference type="NCBI Taxonomy" id="1198029"/>
    <lineage>
        <taxon>Eukaryota</taxon>
        <taxon>Fungi</taxon>
        <taxon>Dikarya</taxon>
        <taxon>Ascomycota</taxon>
        <taxon>Taphrinomycotina</taxon>
        <taxon>Neolectales</taxon>
        <taxon>Neolectaceae</taxon>
        <taxon>Neolecta</taxon>
    </lineage>
</organism>
<dbReference type="GO" id="GO:0005802">
    <property type="term" value="C:trans-Golgi network"/>
    <property type="evidence" value="ECO:0007669"/>
    <property type="project" value="TreeGrafter"/>
</dbReference>
<evidence type="ECO:0000313" key="24">
    <source>
        <dbReference type="EMBL" id="OLL24936.1"/>
    </source>
</evidence>
<dbReference type="PANTHER" id="PTHR24092">
    <property type="entry name" value="PROBABLE PHOSPHOLIPID-TRANSPORTING ATPASE"/>
    <property type="match status" value="1"/>
</dbReference>
<dbReference type="InterPro" id="IPR032630">
    <property type="entry name" value="P_typ_ATPase_c"/>
</dbReference>
<feature type="active site" description="4-aspartylphosphate intermediate" evidence="16">
    <location>
        <position position="421"/>
    </location>
</feature>
<evidence type="ECO:0000256" key="20">
    <source>
        <dbReference type="SAM" id="MobiDB-lite"/>
    </source>
</evidence>
<dbReference type="Gene3D" id="3.40.1110.10">
    <property type="entry name" value="Calcium-transporting ATPase, cytoplasmic domain N"/>
    <property type="match status" value="1"/>
</dbReference>
<feature type="transmembrane region" description="Helical" evidence="19">
    <location>
        <begin position="325"/>
        <end position="343"/>
    </location>
</feature>
<dbReference type="GO" id="GO:0140326">
    <property type="term" value="F:ATPase-coupled intramembrane lipid transporter activity"/>
    <property type="evidence" value="ECO:0007669"/>
    <property type="project" value="UniProtKB-EC"/>
</dbReference>
<dbReference type="InterPro" id="IPR023214">
    <property type="entry name" value="HAD_sf"/>
</dbReference>
<feature type="binding site" evidence="17">
    <location>
        <position position="423"/>
    </location>
    <ligand>
        <name>ATP</name>
        <dbReference type="ChEBI" id="CHEBI:30616"/>
    </ligand>
</feature>
<dbReference type="NCBIfam" id="TIGR01652">
    <property type="entry name" value="ATPase-Plipid"/>
    <property type="match status" value="1"/>
</dbReference>
<feature type="binding site" evidence="17">
    <location>
        <position position="505"/>
    </location>
    <ligand>
        <name>ATP</name>
        <dbReference type="ChEBI" id="CHEBI:30616"/>
    </ligand>
</feature>
<evidence type="ECO:0000256" key="6">
    <source>
        <dbReference type="ARBA" id="ARBA00022723"/>
    </source>
</evidence>
<dbReference type="GO" id="GO:0016887">
    <property type="term" value="F:ATP hydrolysis activity"/>
    <property type="evidence" value="ECO:0007669"/>
    <property type="project" value="InterPro"/>
</dbReference>
<evidence type="ECO:0000256" key="15">
    <source>
        <dbReference type="ARBA" id="ARBA00049128"/>
    </source>
</evidence>
<dbReference type="NCBIfam" id="TIGR01494">
    <property type="entry name" value="ATPase_P-type"/>
    <property type="match status" value="2"/>
</dbReference>
<protein>
    <recommendedName>
        <fullName evidence="19">Phospholipid-transporting ATPase</fullName>
        <ecNumber evidence="19">7.6.2.1</ecNumber>
    </recommendedName>
</protein>
<dbReference type="InterPro" id="IPR023298">
    <property type="entry name" value="ATPase_P-typ_TM_dom_sf"/>
</dbReference>
<dbReference type="FunFam" id="3.40.50.1000:FF:000009">
    <property type="entry name" value="Phospholipid-transporting ATPase"/>
    <property type="match status" value="1"/>
</dbReference>
<dbReference type="Gene3D" id="2.70.150.10">
    <property type="entry name" value="Calcium-transporting ATPase, cytoplasmic transduction domain A"/>
    <property type="match status" value="1"/>
</dbReference>
<accession>A0A1U7LQI8</accession>
<dbReference type="Pfam" id="PF13246">
    <property type="entry name" value="Cation_ATPase"/>
    <property type="match status" value="1"/>
</dbReference>
<evidence type="ECO:0000259" key="22">
    <source>
        <dbReference type="Pfam" id="PF16209"/>
    </source>
</evidence>
<feature type="binding site" evidence="17">
    <location>
        <position position="597"/>
    </location>
    <ligand>
        <name>ATP</name>
        <dbReference type="ChEBI" id="CHEBI:30616"/>
    </ligand>
</feature>
<dbReference type="EMBL" id="LXFE01000561">
    <property type="protein sequence ID" value="OLL24936.1"/>
    <property type="molecule type" value="Genomic_DNA"/>
</dbReference>
<evidence type="ECO:0000256" key="8">
    <source>
        <dbReference type="ARBA" id="ARBA00022840"/>
    </source>
</evidence>
<feature type="compositionally biased region" description="Polar residues" evidence="20">
    <location>
        <begin position="8"/>
        <end position="18"/>
    </location>
</feature>
<dbReference type="SFLD" id="SFLDS00003">
    <property type="entry name" value="Haloacid_Dehalogenase"/>
    <property type="match status" value="1"/>
</dbReference>
<comment type="catalytic activity">
    <reaction evidence="15">
        <text>a 1,2-diacyl-sn-glycero-3-phosphoethanolamine(out) + ATP + H2O = a 1,2-diacyl-sn-glycero-3-phosphoethanolamine(in) + ADP + phosphate + H(+)</text>
        <dbReference type="Rhea" id="RHEA:66132"/>
        <dbReference type="ChEBI" id="CHEBI:15377"/>
        <dbReference type="ChEBI" id="CHEBI:15378"/>
        <dbReference type="ChEBI" id="CHEBI:30616"/>
        <dbReference type="ChEBI" id="CHEBI:43474"/>
        <dbReference type="ChEBI" id="CHEBI:64612"/>
        <dbReference type="ChEBI" id="CHEBI:456216"/>
    </reaction>
    <physiologicalReaction direction="left-to-right" evidence="15">
        <dbReference type="Rhea" id="RHEA:66133"/>
    </physiologicalReaction>
</comment>
<evidence type="ECO:0000259" key="23">
    <source>
        <dbReference type="Pfam" id="PF16212"/>
    </source>
</evidence>
<evidence type="ECO:0000256" key="18">
    <source>
        <dbReference type="PIRSR" id="PIRSR606539-3"/>
    </source>
</evidence>
<gene>
    <name evidence="24" type="ORF">NEOLI_003247</name>
</gene>
<dbReference type="SUPFAM" id="SSF56784">
    <property type="entry name" value="HAD-like"/>
    <property type="match status" value="1"/>
</dbReference>
<dbReference type="InterPro" id="IPR059000">
    <property type="entry name" value="ATPase_P-type_domA"/>
</dbReference>
<dbReference type="GO" id="GO:0045332">
    <property type="term" value="P:phospholipid translocation"/>
    <property type="evidence" value="ECO:0007669"/>
    <property type="project" value="TreeGrafter"/>
</dbReference>
<feature type="transmembrane region" description="Helical" evidence="19">
    <location>
        <begin position="94"/>
        <end position="119"/>
    </location>
</feature>
<dbReference type="InterPro" id="IPR023299">
    <property type="entry name" value="ATPase_P-typ_cyto_dom_N"/>
</dbReference>
<dbReference type="OrthoDB" id="377733at2759"/>
<dbReference type="InterPro" id="IPR036412">
    <property type="entry name" value="HAD-like_sf"/>
</dbReference>
<dbReference type="Proteomes" id="UP000186594">
    <property type="component" value="Unassembled WGS sequence"/>
</dbReference>
<dbReference type="Pfam" id="PF00122">
    <property type="entry name" value="E1-E2_ATPase"/>
    <property type="match status" value="1"/>
</dbReference>
<dbReference type="OMA" id="IAITTWH"/>
<keyword evidence="10 19" id="KW-1278">Translocase</keyword>
<feature type="binding site" evidence="17">
    <location>
        <position position="766"/>
    </location>
    <ligand>
        <name>ATP</name>
        <dbReference type="ChEBI" id="CHEBI:30616"/>
    </ligand>
</feature>
<feature type="transmembrane region" description="Helical" evidence="19">
    <location>
        <begin position="1020"/>
        <end position="1040"/>
    </location>
</feature>
<feature type="binding site" evidence="17">
    <location>
        <position position="568"/>
    </location>
    <ligand>
        <name>ATP</name>
        <dbReference type="ChEBI" id="CHEBI:30616"/>
    </ligand>
</feature>
<keyword evidence="4" id="KW-0813">Transport</keyword>
<dbReference type="InterPro" id="IPR008250">
    <property type="entry name" value="ATPase_P-typ_transduc_dom_A_sf"/>
</dbReference>
<comment type="catalytic activity">
    <reaction evidence="14 19">
        <text>ATP + H2O + phospholipidSide 1 = ADP + phosphate + phospholipidSide 2.</text>
        <dbReference type="EC" id="7.6.2.1"/>
    </reaction>
</comment>
<dbReference type="GO" id="GO:0006897">
    <property type="term" value="P:endocytosis"/>
    <property type="evidence" value="ECO:0007669"/>
    <property type="project" value="TreeGrafter"/>
</dbReference>
<dbReference type="Pfam" id="PF16212">
    <property type="entry name" value="PhoLip_ATPase_C"/>
    <property type="match status" value="1"/>
</dbReference>
<feature type="transmembrane region" description="Helical" evidence="19">
    <location>
        <begin position="125"/>
        <end position="144"/>
    </location>
</feature>
<sequence length="1061" mass="119698">MVHHQSRNRISLGSMVSSDENDESRPIRLQSLDGNNILEDNDDDAWDQIQVNKFESGNGYPRKIPIGRNFDLKTLKKQYPSNAISNAKYNAFTFLPLILFHQFKFFFNLYFLLVAISQFIPPLKIGYISTYIFPLVFVLTITIGKEALDDVARRRRDEEANREPYKVLGFPGFVLAKNLVVGQFVMLEKGKRVPADMVLLKTGENDGEAFIRTDQLDGETDWKLRIGCTGTICKKVEELLHGRIFLYADNPLKDITTFSGTLSLDGQTWPLTIDNTMWANTVLASKSAIGVVVYTGRETRMAMNTSRAGSKVGLLDLEINNLTKFLFLLTLVLSLILVIAGGIDKLWYITITRYIILFSSIIPISYASSNFIAKYRLRVNLDLGKTVYARQIELDQGIPGTLVRTSTIPEELGRVEYLLSDKTGTLTQNEMEMKKLHIGTVSYAGESMDEIRNFMTCESTTGACSRREIGSRVRDAVFALSVCHNVTPTRDDNNEISYQAASPDEIAIVNWTERVGLQLIHRERGAITLQRGSENLVVQVLHVFPFTSESKRMGIVVEYNDEIWFFEKGADVIMSEIVVKNDWLDEESGNMAREGLRTLIIARKHLSRDTYNDFAKKYHAASISFAGREDKMASVVREYLENRMEMLGITGVEDRLQRDVKRSLELLRNAGIRIWMITGDKVETARCVGISSKLVARGQYIHVIEKVGNLDNAIQQLAVVNASRDACLLIDGNSLQLYLNHLEKEFIQATTNLSAVIACRCSPKQKAQIANLIRKHTGKRVACIGDGGNDVSMIQAADVGIGIVGKEGKQASLAADFSITQFCHLTKLLVWHGRNSYKRSAKLAQFVIHRGLIISFCQVVFSVASKFEPIALYEGWLMVGYASLYTMAPVFSFVLDRDVDERLALLYPELYKEMKESKSLSYLSFSLWVLVSVYQGGIIMILSIFLVGLKMRPRLVMVSYTALVLNELIMIATEIDTWHPIMVMMEIATGVTYLISIPLLGDYFGEIMHDTWPNNLDLKYTITTAFIWKTSLILAASFIPPNLAKFLRRKIRPPNYAKLRE</sequence>
<evidence type="ECO:0000256" key="16">
    <source>
        <dbReference type="PIRSR" id="PIRSR606539-1"/>
    </source>
</evidence>
<feature type="binding site" evidence="17">
    <location>
        <position position="760"/>
    </location>
    <ligand>
        <name>ATP</name>
        <dbReference type="ChEBI" id="CHEBI:30616"/>
    </ligand>
</feature>
<keyword evidence="13 19" id="KW-0472">Membrane</keyword>
<feature type="binding site" evidence="17">
    <location>
        <position position="546"/>
    </location>
    <ligand>
        <name>ATP</name>
        <dbReference type="ChEBI" id="CHEBI:30616"/>
    </ligand>
</feature>
<evidence type="ECO:0000313" key="25">
    <source>
        <dbReference type="Proteomes" id="UP000186594"/>
    </source>
</evidence>
<keyword evidence="5 19" id="KW-0812">Transmembrane</keyword>
<feature type="binding site" evidence="18">
    <location>
        <position position="786"/>
    </location>
    <ligand>
        <name>Mg(2+)</name>
        <dbReference type="ChEBI" id="CHEBI:18420"/>
    </ligand>
</feature>
<dbReference type="SUPFAM" id="SSF81653">
    <property type="entry name" value="Calcium ATPase, transduction domain A"/>
    <property type="match status" value="1"/>
</dbReference>
<dbReference type="PRINTS" id="PR00119">
    <property type="entry name" value="CATATPASE"/>
</dbReference>
<evidence type="ECO:0000256" key="2">
    <source>
        <dbReference type="ARBA" id="ARBA00004337"/>
    </source>
</evidence>
<feature type="transmembrane region" description="Helical" evidence="19">
    <location>
        <begin position="876"/>
        <end position="895"/>
    </location>
</feature>
<evidence type="ECO:0000256" key="17">
    <source>
        <dbReference type="PIRSR" id="PIRSR606539-2"/>
    </source>
</evidence>
<dbReference type="GO" id="GO:0005886">
    <property type="term" value="C:plasma membrane"/>
    <property type="evidence" value="ECO:0007669"/>
    <property type="project" value="TreeGrafter"/>
</dbReference>
<feature type="binding site" evidence="17">
    <location>
        <position position="421"/>
    </location>
    <ligand>
        <name>ATP</name>
        <dbReference type="ChEBI" id="CHEBI:30616"/>
    </ligand>
</feature>
<dbReference type="SFLD" id="SFLDF00027">
    <property type="entry name" value="p-type_atpase"/>
    <property type="match status" value="1"/>
</dbReference>
<dbReference type="EC" id="7.6.2.1" evidence="19"/>
<dbReference type="GO" id="GO:0005524">
    <property type="term" value="F:ATP binding"/>
    <property type="evidence" value="ECO:0007669"/>
    <property type="project" value="UniProtKB-UniRule"/>
</dbReference>
<feature type="transmembrane region" description="Helical" evidence="19">
    <location>
        <begin position="843"/>
        <end position="864"/>
    </location>
</feature>
<dbReference type="AlphaFoldDB" id="A0A1U7LQI8"/>
<dbReference type="GO" id="GO:0000287">
    <property type="term" value="F:magnesium ion binding"/>
    <property type="evidence" value="ECO:0007669"/>
    <property type="project" value="UniProtKB-UniRule"/>
</dbReference>
<feature type="binding site" evidence="17">
    <location>
        <position position="422"/>
    </location>
    <ligand>
        <name>ATP</name>
        <dbReference type="ChEBI" id="CHEBI:30616"/>
    </ligand>
</feature>
<evidence type="ECO:0000256" key="1">
    <source>
        <dbReference type="ARBA" id="ARBA00001946"/>
    </source>
</evidence>
<comment type="similarity">
    <text evidence="3 19">Belongs to the cation transport ATPase (P-type) (TC 3.A.3) family. Type IV subfamily.</text>
</comment>
<comment type="caution">
    <text evidence="24">The sequence shown here is derived from an EMBL/GenBank/DDBJ whole genome shotgun (WGS) entry which is preliminary data.</text>
</comment>
<evidence type="ECO:0000256" key="9">
    <source>
        <dbReference type="ARBA" id="ARBA00022842"/>
    </source>
</evidence>
<dbReference type="GO" id="GO:0006890">
    <property type="term" value="P:retrograde vesicle-mediated transport, Golgi to endoplasmic reticulum"/>
    <property type="evidence" value="ECO:0007669"/>
    <property type="project" value="TreeGrafter"/>
</dbReference>
<dbReference type="SUPFAM" id="SSF81665">
    <property type="entry name" value="Calcium ATPase, transmembrane domain M"/>
    <property type="match status" value="1"/>
</dbReference>
<feature type="binding site" evidence="18">
    <location>
        <position position="790"/>
    </location>
    <ligand>
        <name>Mg(2+)</name>
        <dbReference type="ChEBI" id="CHEBI:18420"/>
    </ligand>
</feature>
<feature type="transmembrane region" description="Helical" evidence="19">
    <location>
        <begin position="980"/>
        <end position="1000"/>
    </location>
</feature>
<feature type="transmembrane region" description="Helical" evidence="19">
    <location>
        <begin position="355"/>
        <end position="373"/>
    </location>
</feature>
<dbReference type="InterPro" id="IPR032631">
    <property type="entry name" value="P-type_ATPase_N"/>
</dbReference>
<dbReference type="InterPro" id="IPR001757">
    <property type="entry name" value="P_typ_ATPase"/>
</dbReference>
<keyword evidence="9 18" id="KW-0460">Magnesium</keyword>
<proteinExistence type="inferred from homology"/>
<keyword evidence="12" id="KW-0445">Lipid transport</keyword>
<feature type="binding site" evidence="17">
    <location>
        <position position="789"/>
    </location>
    <ligand>
        <name>ATP</name>
        <dbReference type="ChEBI" id="CHEBI:30616"/>
    </ligand>
</feature>
<feature type="binding site" evidence="18">
    <location>
        <position position="423"/>
    </location>
    <ligand>
        <name>Mg(2+)</name>
        <dbReference type="ChEBI" id="CHEBI:18420"/>
    </ligand>
</feature>
<dbReference type="FunFam" id="3.40.1110.10:FF:000067">
    <property type="entry name" value="Phospholipid-transporting ATPase"/>
    <property type="match status" value="1"/>
</dbReference>
<dbReference type="GO" id="GO:0010008">
    <property type="term" value="C:endosome membrane"/>
    <property type="evidence" value="ECO:0007669"/>
    <property type="project" value="UniProtKB-SubCell"/>
</dbReference>
<reference evidence="24 25" key="1">
    <citation type="submission" date="2016-04" db="EMBL/GenBank/DDBJ databases">
        <title>Evolutionary innovation and constraint leading to complex multicellularity in the Ascomycota.</title>
        <authorList>
            <person name="Cisse O."/>
            <person name="Nguyen A."/>
            <person name="Hewitt D.A."/>
            <person name="Jedd G."/>
            <person name="Stajich J.E."/>
        </authorList>
    </citation>
    <scope>NUCLEOTIDE SEQUENCE [LARGE SCALE GENOMIC DNA]</scope>
    <source>
        <strain evidence="24 25">DAH-3</strain>
    </source>
</reference>
<keyword evidence="6 18" id="KW-0479">Metal-binding</keyword>
<dbReference type="InterPro" id="IPR006539">
    <property type="entry name" value="P-type_ATPase_IV"/>
</dbReference>
<name>A0A1U7LQI8_NEOID</name>
<evidence type="ECO:0000256" key="12">
    <source>
        <dbReference type="ARBA" id="ARBA00023055"/>
    </source>
</evidence>
<dbReference type="SUPFAM" id="SSF81660">
    <property type="entry name" value="Metal cation-transporting ATPase, ATP-binding domain N"/>
    <property type="match status" value="1"/>
</dbReference>
<dbReference type="InterPro" id="IPR018303">
    <property type="entry name" value="ATPase_P-typ_P_site"/>
</dbReference>
<feature type="domain" description="P-type ATPase C-terminal" evidence="23">
    <location>
        <begin position="813"/>
        <end position="1053"/>
    </location>
</feature>
<feature type="domain" description="P-type ATPase A" evidence="21">
    <location>
        <begin position="174"/>
        <end position="301"/>
    </location>
</feature>
<evidence type="ECO:0000256" key="7">
    <source>
        <dbReference type="ARBA" id="ARBA00022741"/>
    </source>
</evidence>
<feature type="region of interest" description="Disordered" evidence="20">
    <location>
        <begin position="1"/>
        <end position="25"/>
    </location>
</feature>
<evidence type="ECO:0000256" key="10">
    <source>
        <dbReference type="ARBA" id="ARBA00022967"/>
    </source>
</evidence>
<feature type="domain" description="P-type ATPase N-terminal" evidence="22">
    <location>
        <begin position="75"/>
        <end position="126"/>
    </location>
</feature>
<evidence type="ECO:0000256" key="4">
    <source>
        <dbReference type="ARBA" id="ARBA00022448"/>
    </source>
</evidence>
<evidence type="ECO:0000256" key="3">
    <source>
        <dbReference type="ARBA" id="ARBA00008109"/>
    </source>
</evidence>
<dbReference type="Gene3D" id="3.40.50.1000">
    <property type="entry name" value="HAD superfamily/HAD-like"/>
    <property type="match status" value="1"/>
</dbReference>